<proteinExistence type="predicted"/>
<sequence length="113" mass="12358">MNLEVLHHLVKNDESLIETLAIENGIDQQASIGVAKLLDANGGDLSILSNKQRFHFEKCIKPLIENVQCQGVFGPETCTGNGIVDDELLLGCYITGEFKCQLCQHDAGMIEAE</sequence>
<evidence type="ECO:0000313" key="1">
    <source>
        <dbReference type="EMBL" id="PLX61557.1"/>
    </source>
</evidence>
<organism evidence="1 2">
    <name type="scientific">Sedimenticola selenatireducens</name>
    <dbReference type="NCBI Taxonomy" id="191960"/>
    <lineage>
        <taxon>Bacteria</taxon>
        <taxon>Pseudomonadati</taxon>
        <taxon>Pseudomonadota</taxon>
        <taxon>Gammaproteobacteria</taxon>
        <taxon>Chromatiales</taxon>
        <taxon>Sedimenticolaceae</taxon>
        <taxon>Sedimenticola</taxon>
    </lineage>
</organism>
<name>A0A2N6CWC5_9GAMM</name>
<reference evidence="1 2" key="1">
    <citation type="submission" date="2017-11" db="EMBL/GenBank/DDBJ databases">
        <title>Genome-resolved metagenomics identifies genetic mobility, metabolic interactions, and unexpected diversity in perchlorate-reducing communities.</title>
        <authorList>
            <person name="Barnum T.P."/>
            <person name="Figueroa I.A."/>
            <person name="Carlstrom C.I."/>
            <person name="Lucas L.N."/>
            <person name="Engelbrektson A.L."/>
            <person name="Coates J.D."/>
        </authorList>
    </citation>
    <scope>NUCLEOTIDE SEQUENCE [LARGE SCALE GENOMIC DNA]</scope>
    <source>
        <strain evidence="1">BM301</strain>
    </source>
</reference>
<comment type="caution">
    <text evidence="1">The sequence shown here is derived from an EMBL/GenBank/DDBJ whole genome shotgun (WGS) entry which is preliminary data.</text>
</comment>
<evidence type="ECO:0000313" key="2">
    <source>
        <dbReference type="Proteomes" id="UP000235015"/>
    </source>
</evidence>
<gene>
    <name evidence="1" type="ORF">C0630_10340</name>
</gene>
<accession>A0A2N6CWC5</accession>
<dbReference type="AlphaFoldDB" id="A0A2N6CWC5"/>
<dbReference type="EMBL" id="PKUN01000014">
    <property type="protein sequence ID" value="PLX61557.1"/>
    <property type="molecule type" value="Genomic_DNA"/>
</dbReference>
<dbReference type="Proteomes" id="UP000235015">
    <property type="component" value="Unassembled WGS sequence"/>
</dbReference>
<protein>
    <submittedName>
        <fullName evidence="1">Uncharacterized protein</fullName>
    </submittedName>
</protein>
<dbReference type="RefSeq" id="WP_273439262.1">
    <property type="nucleotide sequence ID" value="NZ_PKUN01000014.1"/>
</dbReference>